<evidence type="ECO:0000313" key="2">
    <source>
        <dbReference type="EMBL" id="ESQ37225.1"/>
    </source>
</evidence>
<organism evidence="2 3">
    <name type="scientific">Eutrema salsugineum</name>
    <name type="common">Saltwater cress</name>
    <name type="synonym">Sisymbrium salsugineum</name>
    <dbReference type="NCBI Taxonomy" id="72664"/>
    <lineage>
        <taxon>Eukaryota</taxon>
        <taxon>Viridiplantae</taxon>
        <taxon>Streptophyta</taxon>
        <taxon>Embryophyta</taxon>
        <taxon>Tracheophyta</taxon>
        <taxon>Spermatophyta</taxon>
        <taxon>Magnoliopsida</taxon>
        <taxon>eudicotyledons</taxon>
        <taxon>Gunneridae</taxon>
        <taxon>Pentapetalae</taxon>
        <taxon>rosids</taxon>
        <taxon>malvids</taxon>
        <taxon>Brassicales</taxon>
        <taxon>Brassicaceae</taxon>
        <taxon>Eutremeae</taxon>
        <taxon>Eutrema</taxon>
    </lineage>
</organism>
<dbReference type="Gene3D" id="1.20.1280.50">
    <property type="match status" value="1"/>
</dbReference>
<proteinExistence type="predicted"/>
<dbReference type="EMBL" id="KI517609">
    <property type="protein sequence ID" value="ESQ37225.1"/>
    <property type="molecule type" value="Genomic_DNA"/>
</dbReference>
<gene>
    <name evidence="2" type="ORF">EUTSA_v10003050mg</name>
</gene>
<dbReference type="SMART" id="SM00256">
    <property type="entry name" value="FBOX"/>
    <property type="match status" value="1"/>
</dbReference>
<dbReference type="Gramene" id="ESQ37225">
    <property type="protein sequence ID" value="ESQ37225"/>
    <property type="gene ID" value="EUTSA_v10003050mg"/>
</dbReference>
<reference evidence="2 3" key="1">
    <citation type="journal article" date="2013" name="Front. Plant Sci.">
        <title>The Reference Genome of the Halophytic Plant Eutrema salsugineum.</title>
        <authorList>
            <person name="Yang R."/>
            <person name="Jarvis D.E."/>
            <person name="Chen H."/>
            <person name="Beilstein M.A."/>
            <person name="Grimwood J."/>
            <person name="Jenkins J."/>
            <person name="Shu S."/>
            <person name="Prochnik S."/>
            <person name="Xin M."/>
            <person name="Ma C."/>
            <person name="Schmutz J."/>
            <person name="Wing R.A."/>
            <person name="Mitchell-Olds T."/>
            <person name="Schumaker K.S."/>
            <person name="Wang X."/>
        </authorList>
    </citation>
    <scope>NUCLEOTIDE SEQUENCE [LARGE SCALE GENOMIC DNA]</scope>
</reference>
<dbReference type="SUPFAM" id="SSF81383">
    <property type="entry name" value="F-box domain"/>
    <property type="match status" value="1"/>
</dbReference>
<name>V4KHB8_EUTSA</name>
<evidence type="ECO:0000313" key="3">
    <source>
        <dbReference type="Proteomes" id="UP000030689"/>
    </source>
</evidence>
<dbReference type="KEGG" id="eus:EUTSA_v10003050mg"/>
<dbReference type="InterPro" id="IPR050796">
    <property type="entry name" value="SCF_F-box_component"/>
</dbReference>
<dbReference type="InterPro" id="IPR001810">
    <property type="entry name" value="F-box_dom"/>
</dbReference>
<dbReference type="Pfam" id="PF07734">
    <property type="entry name" value="FBA_1"/>
    <property type="match status" value="1"/>
</dbReference>
<protein>
    <recommendedName>
        <fullName evidence="1">F-box domain-containing protein</fullName>
    </recommendedName>
</protein>
<keyword evidence="3" id="KW-1185">Reference proteome</keyword>
<dbReference type="PROSITE" id="PS50181">
    <property type="entry name" value="FBOX"/>
    <property type="match status" value="1"/>
</dbReference>
<feature type="domain" description="F-box" evidence="1">
    <location>
        <begin position="1"/>
        <end position="46"/>
    </location>
</feature>
<dbReference type="PANTHER" id="PTHR31672">
    <property type="entry name" value="BNACNNG10540D PROTEIN"/>
    <property type="match status" value="1"/>
</dbReference>
<accession>V4KHB8</accession>
<dbReference type="AlphaFoldDB" id="V4KHB8"/>
<dbReference type="Pfam" id="PF00646">
    <property type="entry name" value="F-box"/>
    <property type="match status" value="1"/>
</dbReference>
<evidence type="ECO:0000259" key="1">
    <source>
        <dbReference type="PROSITE" id="PS50181"/>
    </source>
</evidence>
<dbReference type="InterPro" id="IPR017451">
    <property type="entry name" value="F-box-assoc_interact_dom"/>
</dbReference>
<sequence>MSDLPSDLLEEIFSTVPTTSSLTRLRYTCKRWNALFKNRRFTARKAPKQSLVLMLMDSRIFSMSDSLKTLNFADSSIECKVPLGLENSHSNLEEVEIVEAFHCGGLLLCTTNQDRLMVWNPCLGEIRLIQTKTDNERFSRFVLGYENNKFCHSFKILRCYHQNNKTVGDEIYDFSSDSWRVLVDVVALDSFLVASSKVVKEEQL</sequence>
<dbReference type="Proteomes" id="UP000030689">
    <property type="component" value="Unassembled WGS sequence"/>
</dbReference>
<dbReference type="InterPro" id="IPR036047">
    <property type="entry name" value="F-box-like_dom_sf"/>
</dbReference>
<dbReference type="NCBIfam" id="TIGR01640">
    <property type="entry name" value="F_box_assoc_1"/>
    <property type="match status" value="1"/>
</dbReference>
<dbReference type="InterPro" id="IPR006527">
    <property type="entry name" value="F-box-assoc_dom_typ1"/>
</dbReference>